<keyword evidence="1" id="KW-1133">Transmembrane helix</keyword>
<feature type="transmembrane region" description="Helical" evidence="1">
    <location>
        <begin position="116"/>
        <end position="136"/>
    </location>
</feature>
<keyword evidence="3" id="KW-1185">Reference proteome</keyword>
<accession>A0A939E2A2</accession>
<evidence type="ECO:0000313" key="3">
    <source>
        <dbReference type="Proteomes" id="UP000664332"/>
    </source>
</evidence>
<feature type="transmembrane region" description="Helical" evidence="1">
    <location>
        <begin position="263"/>
        <end position="282"/>
    </location>
</feature>
<reference evidence="2" key="1">
    <citation type="submission" date="2021-03" db="EMBL/GenBank/DDBJ databases">
        <authorList>
            <person name="Sun Q."/>
        </authorList>
    </citation>
    <scope>NUCLEOTIDE SEQUENCE</scope>
    <source>
        <strain evidence="2">CCM 8862</strain>
    </source>
</reference>
<comment type="caution">
    <text evidence="2">The sequence shown here is derived from an EMBL/GenBank/DDBJ whole genome shotgun (WGS) entry which is preliminary data.</text>
</comment>
<name>A0A939E2A2_9CORY</name>
<feature type="transmembrane region" description="Helical" evidence="1">
    <location>
        <begin position="345"/>
        <end position="363"/>
    </location>
</feature>
<evidence type="ECO:0000256" key="1">
    <source>
        <dbReference type="SAM" id="Phobius"/>
    </source>
</evidence>
<feature type="transmembrane region" description="Helical" evidence="1">
    <location>
        <begin position="219"/>
        <end position="237"/>
    </location>
</feature>
<feature type="transmembrane region" description="Helical" evidence="1">
    <location>
        <begin position="38"/>
        <end position="71"/>
    </location>
</feature>
<feature type="transmembrane region" description="Helical" evidence="1">
    <location>
        <begin position="92"/>
        <end position="110"/>
    </location>
</feature>
<dbReference type="AlphaFoldDB" id="A0A939E2A2"/>
<sequence>MNATRTRTPATPRHTAPAPTGQLTWRSALVAALDGNRWMLALIIAISMLGFLALSGIHVALTASLAVVGFIPQMLKTMTAGYRGLGVPRGTWLKHLPIVTAVLLAAPALPMVVSALVVQSLLAVILLVVLIGFYLLQVLVWPGRIWPVGEIDTPTAPAKKGFTRSKWTDWSLHESVRNPKNFAALANAYVQWSSVCILLLVMVVIVPVMGMTVKPEGNAALVFATASSAVFGGSFGIRSNNVAAWLNLGGTRAGHWQRTVKKLLPSIAVTAVFVGVLSWVFTPESRDAGLAFVAANSLKVAFTLFGITVVLTYVQYGQLLAAYATAAATGLAAVIAINITHPLSLGIPLAGMVLSLVVSRRLAMNFDNTRGDYNPQRNTRAAGS</sequence>
<feature type="transmembrane region" description="Helical" evidence="1">
    <location>
        <begin position="320"/>
        <end position="339"/>
    </location>
</feature>
<dbReference type="RefSeq" id="WP_207278856.1">
    <property type="nucleotide sequence ID" value="NZ_JAFLEQ010000011.1"/>
</dbReference>
<proteinExistence type="predicted"/>
<evidence type="ECO:0000313" key="2">
    <source>
        <dbReference type="EMBL" id="MBN9644371.1"/>
    </source>
</evidence>
<keyword evidence="1" id="KW-0472">Membrane</keyword>
<keyword evidence="1" id="KW-0812">Transmembrane</keyword>
<dbReference type="EMBL" id="JAFLEQ010000011">
    <property type="protein sequence ID" value="MBN9644371.1"/>
    <property type="molecule type" value="Genomic_DNA"/>
</dbReference>
<dbReference type="Proteomes" id="UP000664332">
    <property type="component" value="Unassembled WGS sequence"/>
</dbReference>
<protein>
    <submittedName>
        <fullName evidence="2">Uncharacterized protein</fullName>
    </submittedName>
</protein>
<feature type="transmembrane region" description="Helical" evidence="1">
    <location>
        <begin position="288"/>
        <end position="313"/>
    </location>
</feature>
<gene>
    <name evidence="2" type="ORF">JZY06_07075</name>
</gene>
<organism evidence="2 3">
    <name type="scientific">Corynebacterium mendelii</name>
    <dbReference type="NCBI Taxonomy" id="2765362"/>
    <lineage>
        <taxon>Bacteria</taxon>
        <taxon>Bacillati</taxon>
        <taxon>Actinomycetota</taxon>
        <taxon>Actinomycetes</taxon>
        <taxon>Mycobacteriales</taxon>
        <taxon>Corynebacteriaceae</taxon>
        <taxon>Corynebacterium</taxon>
    </lineage>
</organism>
<feature type="transmembrane region" description="Helical" evidence="1">
    <location>
        <begin position="189"/>
        <end position="213"/>
    </location>
</feature>